<dbReference type="Gene3D" id="3.40.50.1000">
    <property type="entry name" value="HAD superfamily/HAD-like"/>
    <property type="match status" value="1"/>
</dbReference>
<organism evidence="2 3">
    <name type="scientific">Ectocarpus siliculosus</name>
    <name type="common">Brown alga</name>
    <name type="synonym">Conferva siliculosa</name>
    <dbReference type="NCBI Taxonomy" id="2880"/>
    <lineage>
        <taxon>Eukaryota</taxon>
        <taxon>Sar</taxon>
        <taxon>Stramenopiles</taxon>
        <taxon>Ochrophyta</taxon>
        <taxon>PX clade</taxon>
        <taxon>Phaeophyceae</taxon>
        <taxon>Ectocarpales</taxon>
        <taxon>Ectocarpaceae</taxon>
        <taxon>Ectocarpus</taxon>
    </lineage>
</organism>
<protein>
    <submittedName>
        <fullName evidence="2">HAD-like protein</fullName>
    </submittedName>
</protein>
<dbReference type="AlphaFoldDB" id="D8LH82"/>
<name>D8LH82_ECTSI</name>
<dbReference type="PANTHER" id="PTHR17901">
    <property type="entry name" value="MAGNESIUM-DEPENDENT PHOSPHATASE 1 MDP1"/>
    <property type="match status" value="1"/>
</dbReference>
<dbReference type="InterPro" id="IPR010036">
    <property type="entry name" value="MDP_1_eu_arc"/>
</dbReference>
<feature type="region of interest" description="Disordered" evidence="1">
    <location>
        <begin position="1"/>
        <end position="62"/>
    </location>
</feature>
<evidence type="ECO:0000313" key="2">
    <source>
        <dbReference type="EMBL" id="CBN74301.1"/>
    </source>
</evidence>
<dbReference type="SUPFAM" id="SSF56784">
    <property type="entry name" value="HAD-like"/>
    <property type="match status" value="1"/>
</dbReference>
<evidence type="ECO:0000313" key="3">
    <source>
        <dbReference type="Proteomes" id="UP000002630"/>
    </source>
</evidence>
<dbReference type="OMA" id="CHEETRG"/>
<gene>
    <name evidence="2" type="ORF">Esi_0019_0077</name>
</gene>
<dbReference type="eggNOG" id="KOG4549">
    <property type="taxonomic scope" value="Eukaryota"/>
</dbReference>
<reference evidence="2 3" key="1">
    <citation type="journal article" date="2010" name="Nature">
        <title>The Ectocarpus genome and the independent evolution of multicellularity in brown algae.</title>
        <authorList>
            <person name="Cock J.M."/>
            <person name="Sterck L."/>
            <person name="Rouze P."/>
            <person name="Scornet D."/>
            <person name="Allen A.E."/>
            <person name="Amoutzias G."/>
            <person name="Anthouard V."/>
            <person name="Artiguenave F."/>
            <person name="Aury J.M."/>
            <person name="Badger J.H."/>
            <person name="Beszteri B."/>
            <person name="Billiau K."/>
            <person name="Bonnet E."/>
            <person name="Bothwell J.H."/>
            <person name="Bowler C."/>
            <person name="Boyen C."/>
            <person name="Brownlee C."/>
            <person name="Carrano C.J."/>
            <person name="Charrier B."/>
            <person name="Cho G.Y."/>
            <person name="Coelho S.M."/>
            <person name="Collen J."/>
            <person name="Corre E."/>
            <person name="Da Silva C."/>
            <person name="Delage L."/>
            <person name="Delaroque N."/>
            <person name="Dittami S.M."/>
            <person name="Doulbeau S."/>
            <person name="Elias M."/>
            <person name="Farnham G."/>
            <person name="Gachon C.M."/>
            <person name="Gschloessl B."/>
            <person name="Heesch S."/>
            <person name="Jabbari K."/>
            <person name="Jubin C."/>
            <person name="Kawai H."/>
            <person name="Kimura K."/>
            <person name="Kloareg B."/>
            <person name="Kupper F.C."/>
            <person name="Lang D."/>
            <person name="Le Bail A."/>
            <person name="Leblanc C."/>
            <person name="Lerouge P."/>
            <person name="Lohr M."/>
            <person name="Lopez P.J."/>
            <person name="Martens C."/>
            <person name="Maumus F."/>
            <person name="Michel G."/>
            <person name="Miranda-Saavedra D."/>
            <person name="Morales J."/>
            <person name="Moreau H."/>
            <person name="Motomura T."/>
            <person name="Nagasato C."/>
            <person name="Napoli C.A."/>
            <person name="Nelson D.R."/>
            <person name="Nyvall-Collen P."/>
            <person name="Peters A.F."/>
            <person name="Pommier C."/>
            <person name="Potin P."/>
            <person name="Poulain J."/>
            <person name="Quesneville H."/>
            <person name="Read B."/>
            <person name="Rensing S.A."/>
            <person name="Ritter A."/>
            <person name="Rousvoal S."/>
            <person name="Samanta M."/>
            <person name="Samson G."/>
            <person name="Schroeder D.C."/>
            <person name="Segurens B."/>
            <person name="Strittmatter M."/>
            <person name="Tonon T."/>
            <person name="Tregear J.W."/>
            <person name="Valentin K."/>
            <person name="von Dassow P."/>
            <person name="Yamagishi T."/>
            <person name="Van de Peer Y."/>
            <person name="Wincker P."/>
        </authorList>
    </citation>
    <scope>NUCLEOTIDE SEQUENCE [LARGE SCALE GENOMIC DNA]</scope>
    <source>
        <strain evidence="3">Ec32 / CCAP1310/4</strain>
    </source>
</reference>
<evidence type="ECO:0000256" key="1">
    <source>
        <dbReference type="SAM" id="MobiDB-lite"/>
    </source>
</evidence>
<dbReference type="Proteomes" id="UP000002630">
    <property type="component" value="Linkage Group LG25"/>
</dbReference>
<dbReference type="OrthoDB" id="2865258at2759"/>
<dbReference type="InParanoid" id="D8LH82"/>
<dbReference type="GO" id="GO:0003993">
    <property type="term" value="F:acid phosphatase activity"/>
    <property type="evidence" value="ECO:0007669"/>
    <property type="project" value="TreeGrafter"/>
</dbReference>
<proteinExistence type="predicted"/>
<feature type="compositionally biased region" description="Basic and acidic residues" evidence="1">
    <location>
        <begin position="261"/>
        <end position="285"/>
    </location>
</feature>
<keyword evidence="3" id="KW-1185">Reference proteome</keyword>
<dbReference type="PANTHER" id="PTHR17901:SF14">
    <property type="entry name" value="MAGNESIUM-DEPENDENT PHOSPHATASE 1"/>
    <property type="match status" value="1"/>
</dbReference>
<sequence length="285" mass="30935">MASLKRSAEDALDSHGDRERGASGQRDEISSCVGGPSQDEKTPKTGNAPPPKSSLENHPAHQEGQLHLTGALPKLVVLDLDKTVWPVYCHEETRGPYTRCLGNTRFCDSESAVECYSSFGGKKVVRLFPDVVALLRCLQQQGSIRLAVASRSPIDEGGAARGILGAVGLLGLFCCLEIHTGSKAKHFQNIHAATGVEYRDMLFFDDEKHNIKTVRRLGVTCIKVSKESGLTFAAVNAGLKEYREACLSRSSLRGWFTPAAPKEDSEHAGQVKRDCADGACRDEPR</sequence>
<dbReference type="Pfam" id="PF12689">
    <property type="entry name" value="Acid_PPase"/>
    <property type="match status" value="1"/>
</dbReference>
<dbReference type="EMBL" id="FN649750">
    <property type="protein sequence ID" value="CBN74301.1"/>
    <property type="molecule type" value="Genomic_DNA"/>
</dbReference>
<feature type="region of interest" description="Disordered" evidence="1">
    <location>
        <begin position="258"/>
        <end position="285"/>
    </location>
</feature>
<dbReference type="InterPro" id="IPR036412">
    <property type="entry name" value="HAD-like_sf"/>
</dbReference>
<accession>D8LH82</accession>
<dbReference type="EMBL" id="FN648364">
    <property type="protein sequence ID" value="CBN74301.1"/>
    <property type="molecule type" value="Genomic_DNA"/>
</dbReference>
<feature type="compositionally biased region" description="Basic and acidic residues" evidence="1">
    <location>
        <begin position="1"/>
        <end position="29"/>
    </location>
</feature>
<dbReference type="InterPro" id="IPR023214">
    <property type="entry name" value="HAD_sf"/>
</dbReference>